<dbReference type="GO" id="GO:0017004">
    <property type="term" value="P:cytochrome complex assembly"/>
    <property type="evidence" value="ECO:0007669"/>
    <property type="project" value="UniProtKB-KW"/>
</dbReference>
<accession>A0A381R6X2</accession>
<keyword evidence="5" id="KW-0812">Transmembrane</keyword>
<dbReference type="AlphaFoldDB" id="A0A381R6X2"/>
<evidence type="ECO:0000313" key="7">
    <source>
        <dbReference type="EMBL" id="SUZ86954.1"/>
    </source>
</evidence>
<evidence type="ECO:0000256" key="4">
    <source>
        <dbReference type="ARBA" id="ARBA00023284"/>
    </source>
</evidence>
<dbReference type="PROSITE" id="PS00194">
    <property type="entry name" value="THIOREDOXIN_1"/>
    <property type="match status" value="1"/>
</dbReference>
<dbReference type="InterPro" id="IPR013766">
    <property type="entry name" value="Thioredoxin_domain"/>
</dbReference>
<dbReference type="PANTHER" id="PTHR42852">
    <property type="entry name" value="THIOL:DISULFIDE INTERCHANGE PROTEIN DSBE"/>
    <property type="match status" value="1"/>
</dbReference>
<protein>
    <recommendedName>
        <fullName evidence="6">Thioredoxin domain-containing protein</fullName>
    </recommendedName>
</protein>
<keyword evidence="5" id="KW-0472">Membrane</keyword>
<feature type="domain" description="Thioredoxin" evidence="6">
    <location>
        <begin position="40"/>
        <end position="190"/>
    </location>
</feature>
<dbReference type="Gene3D" id="3.40.30.10">
    <property type="entry name" value="Glutaredoxin"/>
    <property type="match status" value="1"/>
</dbReference>
<feature type="transmembrane region" description="Helical" evidence="5">
    <location>
        <begin position="15"/>
        <end position="32"/>
    </location>
</feature>
<dbReference type="InterPro" id="IPR000866">
    <property type="entry name" value="AhpC/TSA"/>
</dbReference>
<evidence type="ECO:0000256" key="5">
    <source>
        <dbReference type="SAM" id="Phobius"/>
    </source>
</evidence>
<dbReference type="GO" id="GO:0016491">
    <property type="term" value="F:oxidoreductase activity"/>
    <property type="evidence" value="ECO:0007669"/>
    <property type="project" value="InterPro"/>
</dbReference>
<keyword evidence="4" id="KW-0676">Redox-active center</keyword>
<evidence type="ECO:0000256" key="2">
    <source>
        <dbReference type="ARBA" id="ARBA00022748"/>
    </source>
</evidence>
<dbReference type="PANTHER" id="PTHR42852:SF6">
    <property type="entry name" value="THIOL:DISULFIDE INTERCHANGE PROTEIN DSBE"/>
    <property type="match status" value="1"/>
</dbReference>
<dbReference type="InterPro" id="IPR036249">
    <property type="entry name" value="Thioredoxin-like_sf"/>
</dbReference>
<dbReference type="PROSITE" id="PS51352">
    <property type="entry name" value="THIOREDOXIN_2"/>
    <property type="match status" value="1"/>
</dbReference>
<dbReference type="InterPro" id="IPR050553">
    <property type="entry name" value="Thioredoxin_ResA/DsbE_sf"/>
</dbReference>
<gene>
    <name evidence="7" type="ORF">METZ01_LOCUS39808</name>
</gene>
<evidence type="ECO:0000259" key="6">
    <source>
        <dbReference type="PROSITE" id="PS51352"/>
    </source>
</evidence>
<dbReference type="EMBL" id="UINC01001705">
    <property type="protein sequence ID" value="SUZ86954.1"/>
    <property type="molecule type" value="Genomic_DNA"/>
</dbReference>
<keyword evidence="2" id="KW-0201">Cytochrome c-type biogenesis</keyword>
<keyword evidence="3" id="KW-1015">Disulfide bond</keyword>
<dbReference type="CDD" id="cd02966">
    <property type="entry name" value="TlpA_like_family"/>
    <property type="match status" value="1"/>
</dbReference>
<organism evidence="7">
    <name type="scientific">marine metagenome</name>
    <dbReference type="NCBI Taxonomy" id="408172"/>
    <lineage>
        <taxon>unclassified sequences</taxon>
        <taxon>metagenomes</taxon>
        <taxon>ecological metagenomes</taxon>
    </lineage>
</organism>
<dbReference type="GO" id="GO:0016209">
    <property type="term" value="F:antioxidant activity"/>
    <property type="evidence" value="ECO:0007669"/>
    <property type="project" value="InterPro"/>
</dbReference>
<comment type="subcellular location">
    <subcellularLocation>
        <location evidence="1">Cell envelope</location>
    </subcellularLocation>
</comment>
<evidence type="ECO:0000256" key="3">
    <source>
        <dbReference type="ARBA" id="ARBA00023157"/>
    </source>
</evidence>
<sequence>MTVEPTPSTGYSNRLYAYALVGVALLIGLAWMNQDRIPPVTIGTVAPDFEVNDLDGGLVRLSDHSGDVVLVNIWATWCLPCLQEMPSMERLYQKIGGDGFEILAVSIDAEVGLFGLDGNVGGDIREFTESLGLTFPILHDPSGEIMRLYRATAVPETFLIGRDGIIYKKVAGGTEWDASQHKELIQRLLAAPQ</sequence>
<dbReference type="GO" id="GO:0030313">
    <property type="term" value="C:cell envelope"/>
    <property type="evidence" value="ECO:0007669"/>
    <property type="project" value="UniProtKB-SubCell"/>
</dbReference>
<name>A0A381R6X2_9ZZZZ</name>
<keyword evidence="5" id="KW-1133">Transmembrane helix</keyword>
<proteinExistence type="predicted"/>
<reference evidence="7" key="1">
    <citation type="submission" date="2018-05" db="EMBL/GenBank/DDBJ databases">
        <authorList>
            <person name="Lanie J.A."/>
            <person name="Ng W.-L."/>
            <person name="Kazmierczak K.M."/>
            <person name="Andrzejewski T.M."/>
            <person name="Davidsen T.M."/>
            <person name="Wayne K.J."/>
            <person name="Tettelin H."/>
            <person name="Glass J.I."/>
            <person name="Rusch D."/>
            <person name="Podicherti R."/>
            <person name="Tsui H.-C.T."/>
            <person name="Winkler M.E."/>
        </authorList>
    </citation>
    <scope>NUCLEOTIDE SEQUENCE</scope>
</reference>
<dbReference type="Pfam" id="PF00578">
    <property type="entry name" value="AhpC-TSA"/>
    <property type="match status" value="1"/>
</dbReference>
<dbReference type="InterPro" id="IPR017937">
    <property type="entry name" value="Thioredoxin_CS"/>
</dbReference>
<evidence type="ECO:0000256" key="1">
    <source>
        <dbReference type="ARBA" id="ARBA00004196"/>
    </source>
</evidence>
<dbReference type="SUPFAM" id="SSF52833">
    <property type="entry name" value="Thioredoxin-like"/>
    <property type="match status" value="1"/>
</dbReference>